<dbReference type="STRING" id="1408254.T458_11135"/>
<comment type="caution">
    <text evidence="2">The sequence shown here is derived from an EMBL/GenBank/DDBJ whole genome shotgun (WGS) entry which is preliminary data.</text>
</comment>
<feature type="transmembrane region" description="Helical" evidence="1">
    <location>
        <begin position="112"/>
        <end position="140"/>
    </location>
</feature>
<feature type="transmembrane region" description="Helical" evidence="1">
    <location>
        <begin position="206"/>
        <end position="228"/>
    </location>
</feature>
<dbReference type="HOGENOM" id="CLU_071040_1_1_9"/>
<keyword evidence="1" id="KW-0472">Membrane</keyword>
<dbReference type="eggNOG" id="COG3694">
    <property type="taxonomic scope" value="Bacteria"/>
</dbReference>
<accession>V6M9R7</accession>
<feature type="transmembrane region" description="Helical" evidence="1">
    <location>
        <begin position="69"/>
        <end position="91"/>
    </location>
</feature>
<dbReference type="AlphaFoldDB" id="V6M9R7"/>
<dbReference type="Proteomes" id="UP000017973">
    <property type="component" value="Unassembled WGS sequence"/>
</dbReference>
<dbReference type="PANTHER" id="PTHR36833">
    <property type="entry name" value="SLR0610 PROTEIN-RELATED"/>
    <property type="match status" value="1"/>
</dbReference>
<evidence type="ECO:0000313" key="2">
    <source>
        <dbReference type="EMBL" id="EST55012.1"/>
    </source>
</evidence>
<feature type="transmembrane region" description="Helical" evidence="1">
    <location>
        <begin position="234"/>
        <end position="258"/>
    </location>
</feature>
<evidence type="ECO:0000256" key="1">
    <source>
        <dbReference type="SAM" id="Phobius"/>
    </source>
</evidence>
<dbReference type="InterPro" id="IPR010390">
    <property type="entry name" value="ABC-2_transporter-like"/>
</dbReference>
<name>V6M9R7_9BACL</name>
<proteinExistence type="predicted"/>
<reference evidence="2 3" key="1">
    <citation type="journal article" date="2014" name="Genome Announc.">
        <title>Draft Genome Sequence of Brevibacillus panacihumi Strain W25, a Halotolerant Hydrocarbon-Degrading Bacterium.</title>
        <authorList>
            <person name="Wang X."/>
            <person name="Jin D."/>
            <person name="Zhou L."/>
            <person name="Wu L."/>
            <person name="An W."/>
            <person name="Chen Y."/>
            <person name="Zhao L."/>
        </authorList>
    </citation>
    <scope>NUCLEOTIDE SEQUENCE [LARGE SCALE GENOMIC DNA]</scope>
    <source>
        <strain evidence="2 3">W25</strain>
    </source>
</reference>
<keyword evidence="3" id="KW-1185">Reference proteome</keyword>
<dbReference type="Pfam" id="PF06182">
    <property type="entry name" value="ABC2_membrane_6"/>
    <property type="match status" value="1"/>
</dbReference>
<protein>
    <submittedName>
        <fullName evidence="2">ABC transporter permease</fullName>
    </submittedName>
</protein>
<dbReference type="PATRIC" id="fig|1408254.3.peg.2192"/>
<dbReference type="RefSeq" id="WP_023556170.1">
    <property type="nucleotide sequence ID" value="NZ_KI629782.1"/>
</dbReference>
<feature type="transmembrane region" description="Helical" evidence="1">
    <location>
        <begin position="152"/>
        <end position="178"/>
    </location>
</feature>
<dbReference type="PANTHER" id="PTHR36833:SF1">
    <property type="entry name" value="INTEGRAL MEMBRANE TRANSPORT PROTEIN"/>
    <property type="match status" value="1"/>
</dbReference>
<keyword evidence="1" id="KW-1133">Transmembrane helix</keyword>
<sequence length="268" mass="30799">MQSIQNAKHIFGIFADYLSQYFKTRLAYRADFLGDLVSNLISELINLVFIVVVFSHVPLMKDWTRDEIIFIYGFFLVPYALFSMFFGFWDFNERYIIRGEMDRILTRPIHNLAQVCLESIAPDRIFGVISGLIIMGYAAYQLDLSFTWYDPFLFVGLSISAALIYGGVYTAISAISFFSDSRTGITPMIYNIQQYGRYPVDVYNKVIRFVLTYILPFAFVGVYPAAYFLRKETWYGYAAMTPVMGVIFFTIGVLVWNFGVSKYRGAGS</sequence>
<keyword evidence="1" id="KW-0812">Transmembrane</keyword>
<dbReference type="EMBL" id="AYJU01000015">
    <property type="protein sequence ID" value="EST55012.1"/>
    <property type="molecule type" value="Genomic_DNA"/>
</dbReference>
<gene>
    <name evidence="2" type="ORF">T458_11135</name>
</gene>
<evidence type="ECO:0000313" key="3">
    <source>
        <dbReference type="Proteomes" id="UP000017973"/>
    </source>
</evidence>
<feature type="transmembrane region" description="Helical" evidence="1">
    <location>
        <begin position="32"/>
        <end position="57"/>
    </location>
</feature>
<organism evidence="2 3">
    <name type="scientific">Brevibacillus panacihumi W25</name>
    <dbReference type="NCBI Taxonomy" id="1408254"/>
    <lineage>
        <taxon>Bacteria</taxon>
        <taxon>Bacillati</taxon>
        <taxon>Bacillota</taxon>
        <taxon>Bacilli</taxon>
        <taxon>Bacillales</taxon>
        <taxon>Paenibacillaceae</taxon>
        <taxon>Brevibacillus</taxon>
    </lineage>
</organism>